<evidence type="ECO:0000256" key="2">
    <source>
        <dbReference type="SAM" id="MobiDB-lite"/>
    </source>
</evidence>
<feature type="region of interest" description="Disordered" evidence="2">
    <location>
        <begin position="989"/>
        <end position="1023"/>
    </location>
</feature>
<accession>A9SV64</accession>
<dbReference type="EnsemblPlants" id="Pp3c11_19430V3.2">
    <property type="protein sequence ID" value="Pp3c11_19430V3.2"/>
    <property type="gene ID" value="Pp3c11_19430"/>
</dbReference>
<feature type="compositionally biased region" description="Polar residues" evidence="2">
    <location>
        <begin position="997"/>
        <end position="1018"/>
    </location>
</feature>
<feature type="region of interest" description="Disordered" evidence="2">
    <location>
        <begin position="51"/>
        <end position="70"/>
    </location>
</feature>
<dbReference type="GeneID" id="112288651"/>
<dbReference type="PANTHER" id="PTHR34462:SF1">
    <property type="entry name" value="OS05G0587400 PROTEIN"/>
    <property type="match status" value="1"/>
</dbReference>
<dbReference type="RefSeq" id="XP_024388843.1">
    <property type="nucleotide sequence ID" value="XM_024533075.2"/>
</dbReference>
<sequence length="1036" mass="116000">MSDYEQAHGGRSLRMVKKKDGPNWLMIAGGAIVMAVSVSFGRRKILKESEKAKERASNTSAKAQASSPHYQDLDETGLAHMYETVHNGTAFWDKSESVVASQSEFEVVSYKTKRPAPNDPSPQVSKFCRQLSQNSVCQSNEDLVQSDPHNSTALRVSHTVRREMVHRLRQHIRSRDAMIYDMQTQPAEQDQMISMHRNHYVELQQCMETISTKLYGANLEVQRLHRELIAQRDQPVSVLSEERADVVIGDIKRKCLHHKDVEGIIYEAGKLNEELERLQNEKEANDSLAQAKSQQCEILSKKVSTLVTELEEVKSEVLEKQRLLEAKEQENLKLASFLQELQHKLVTETRENDRARGSTLSKRTDACSTKSGRKLNQDIDQSLFLTNNDGVLSTCVGFVDGNSHQAGKLRRLNGSIRTRNGLQQRSESSGARKESLCVPDYPTKQCEATTDEDVTLSDHENSERIDESAILKFEQEVDQLAAALAVTSKVVSEKIQVANRVLEDFQKSVWIDSQPNRSLSQIRLREREGAELPLVLSCLFENLSAEQRQELSHKFKQVSKPKDIEKDMKELAEHQVKLAELKSVVAKATPRDNAKDTEDGASTLNIEQKLAVQDDIVQETSLIVQQLSSSFQLLSPHSPPVQNKQEIWRTVRETSGSPASNSVFKKRVAAFESPDLDSSDFPDTVNRRNSPLISERQNPASALRHLTPNSSYAEKRLSSPTRPLEKPYQFQLGAFDGQVSTSRGRRSAPVGASRTSFRKTAMNYENTVGSKRQSNCVDEPSEEIHHKASFRPDSEATCSFSFGVSSTDWPLANLDTSGICYHSENTESGVQKLEAIVERAQASDQGDRMSSPEPEPLTHMYSEQHLSTSNTSEPSVNPTFFKRFRSSSGSRTSTTFNCMHSLAYDVDRYSPSSQAGIPRSSCDSKFEDEEARPRKPFYRSTSSPLAASSSSCLDGSATEMRRLFKNTESECEETCGSTDVDKVEIKRPTEEHVFSGRSYNSNPDCSPRSRMSSATPSRSPVGVSPFAARMAYLEVR</sequence>
<protein>
    <submittedName>
        <fullName evidence="4">Uncharacterized protein</fullName>
    </submittedName>
</protein>
<gene>
    <name evidence="4" type="primary">LOC112288651</name>
</gene>
<dbReference type="AlphaFoldDB" id="A9SV64"/>
<feature type="compositionally biased region" description="Polar residues" evidence="2">
    <location>
        <begin position="57"/>
        <end position="69"/>
    </location>
</feature>
<feature type="compositionally biased region" description="Low complexity" evidence="2">
    <location>
        <begin position="940"/>
        <end position="951"/>
    </location>
</feature>
<evidence type="ECO:0000313" key="4">
    <source>
        <dbReference type="EnsemblPlants" id="Pp3c11_19430V3.2"/>
    </source>
</evidence>
<feature type="region of interest" description="Disordered" evidence="2">
    <location>
        <begin position="675"/>
        <end position="723"/>
    </location>
</feature>
<evidence type="ECO:0000256" key="3">
    <source>
        <dbReference type="SAM" id="Phobius"/>
    </source>
</evidence>
<evidence type="ECO:0000313" key="5">
    <source>
        <dbReference type="Proteomes" id="UP000006727"/>
    </source>
</evidence>
<keyword evidence="3" id="KW-0812">Transmembrane</keyword>
<dbReference type="OrthoDB" id="1883104at2759"/>
<reference evidence="4 5" key="2">
    <citation type="journal article" date="2018" name="Plant J.">
        <title>The Physcomitrella patens chromosome-scale assembly reveals moss genome structure and evolution.</title>
        <authorList>
            <person name="Lang D."/>
            <person name="Ullrich K.K."/>
            <person name="Murat F."/>
            <person name="Fuchs J."/>
            <person name="Jenkins J."/>
            <person name="Haas F.B."/>
            <person name="Piednoel M."/>
            <person name="Gundlach H."/>
            <person name="Van Bel M."/>
            <person name="Meyberg R."/>
            <person name="Vives C."/>
            <person name="Morata J."/>
            <person name="Symeonidi A."/>
            <person name="Hiss M."/>
            <person name="Muchero W."/>
            <person name="Kamisugi Y."/>
            <person name="Saleh O."/>
            <person name="Blanc G."/>
            <person name="Decker E.L."/>
            <person name="van Gessel N."/>
            <person name="Grimwood J."/>
            <person name="Hayes R.D."/>
            <person name="Graham S.W."/>
            <person name="Gunter L.E."/>
            <person name="McDaniel S.F."/>
            <person name="Hoernstein S.N.W."/>
            <person name="Larsson A."/>
            <person name="Li F.W."/>
            <person name="Perroud P.F."/>
            <person name="Phillips J."/>
            <person name="Ranjan P."/>
            <person name="Rokshar D.S."/>
            <person name="Rothfels C.J."/>
            <person name="Schneider L."/>
            <person name="Shu S."/>
            <person name="Stevenson D.W."/>
            <person name="Thummler F."/>
            <person name="Tillich M."/>
            <person name="Villarreal Aguilar J.C."/>
            <person name="Widiez T."/>
            <person name="Wong G.K."/>
            <person name="Wymore A."/>
            <person name="Zhang Y."/>
            <person name="Zimmer A.D."/>
            <person name="Quatrano R.S."/>
            <person name="Mayer K.F.X."/>
            <person name="Goodstein D."/>
            <person name="Casacuberta J.M."/>
            <person name="Vandepoele K."/>
            <person name="Reski R."/>
            <person name="Cuming A.C."/>
            <person name="Tuskan G.A."/>
            <person name="Maumus F."/>
            <person name="Salse J."/>
            <person name="Schmutz J."/>
            <person name="Rensing S.A."/>
        </authorList>
    </citation>
    <scope>NUCLEOTIDE SEQUENCE [LARGE SCALE GENOMIC DNA]</scope>
    <source>
        <strain evidence="4 5">cv. Gransden 2004</strain>
    </source>
</reference>
<dbReference type="Proteomes" id="UP000006727">
    <property type="component" value="Chromosome 11"/>
</dbReference>
<keyword evidence="1" id="KW-0175">Coiled coil</keyword>
<name>A9SV64_PHYPA</name>
<dbReference type="KEGG" id="ppp:112288651"/>
<keyword evidence="5" id="KW-1185">Reference proteome</keyword>
<proteinExistence type="predicted"/>
<keyword evidence="3" id="KW-1133">Transmembrane helix</keyword>
<evidence type="ECO:0000256" key="1">
    <source>
        <dbReference type="SAM" id="Coils"/>
    </source>
</evidence>
<reference evidence="4 5" key="1">
    <citation type="journal article" date="2008" name="Science">
        <title>The Physcomitrella genome reveals evolutionary insights into the conquest of land by plants.</title>
        <authorList>
            <person name="Rensing S."/>
            <person name="Lang D."/>
            <person name="Zimmer A."/>
            <person name="Terry A."/>
            <person name="Salamov A."/>
            <person name="Shapiro H."/>
            <person name="Nishiyama T."/>
            <person name="Perroud P.-F."/>
            <person name="Lindquist E."/>
            <person name="Kamisugi Y."/>
            <person name="Tanahashi T."/>
            <person name="Sakakibara K."/>
            <person name="Fujita T."/>
            <person name="Oishi K."/>
            <person name="Shin-I T."/>
            <person name="Kuroki Y."/>
            <person name="Toyoda A."/>
            <person name="Suzuki Y."/>
            <person name="Hashimoto A."/>
            <person name="Yamaguchi K."/>
            <person name="Sugano A."/>
            <person name="Kohara Y."/>
            <person name="Fujiyama A."/>
            <person name="Anterola A."/>
            <person name="Aoki S."/>
            <person name="Ashton N."/>
            <person name="Barbazuk W.B."/>
            <person name="Barker E."/>
            <person name="Bennetzen J."/>
            <person name="Bezanilla M."/>
            <person name="Blankenship R."/>
            <person name="Cho S.H."/>
            <person name="Dutcher S."/>
            <person name="Estelle M."/>
            <person name="Fawcett J.A."/>
            <person name="Gundlach H."/>
            <person name="Hanada K."/>
            <person name="Heyl A."/>
            <person name="Hicks K.A."/>
            <person name="Hugh J."/>
            <person name="Lohr M."/>
            <person name="Mayer K."/>
            <person name="Melkozernov A."/>
            <person name="Murata T."/>
            <person name="Nelson D."/>
            <person name="Pils B."/>
            <person name="Prigge M."/>
            <person name="Reiss B."/>
            <person name="Renner T."/>
            <person name="Rombauts S."/>
            <person name="Rushton P."/>
            <person name="Sanderfoot A."/>
            <person name="Schween G."/>
            <person name="Shiu S.-H."/>
            <person name="Stueber K."/>
            <person name="Theodoulou F.L."/>
            <person name="Tu H."/>
            <person name="Van de Peer Y."/>
            <person name="Verrier P.J."/>
            <person name="Waters E."/>
            <person name="Wood A."/>
            <person name="Yang L."/>
            <person name="Cove D."/>
            <person name="Cuming A."/>
            <person name="Hasebe M."/>
            <person name="Lucas S."/>
            <person name="Mishler D.B."/>
            <person name="Reski R."/>
            <person name="Grigoriev I."/>
            <person name="Quatrano R.S."/>
            <person name="Boore J.L."/>
        </authorList>
    </citation>
    <scope>NUCLEOTIDE SEQUENCE [LARGE SCALE GENOMIC DNA]</scope>
    <source>
        <strain evidence="4 5">cv. Gransden 2004</strain>
    </source>
</reference>
<feature type="region of interest" description="Disordered" evidence="2">
    <location>
        <begin position="910"/>
        <end position="952"/>
    </location>
</feature>
<dbReference type="PANTHER" id="PTHR34462">
    <property type="entry name" value="OS05G0587400 PROTEIN"/>
    <property type="match status" value="1"/>
</dbReference>
<dbReference type="HOGENOM" id="CLU_293454_0_0_1"/>
<organism evidence="4 5">
    <name type="scientific">Physcomitrium patens</name>
    <name type="common">Spreading-leaved earth moss</name>
    <name type="synonym">Physcomitrella patens</name>
    <dbReference type="NCBI Taxonomy" id="3218"/>
    <lineage>
        <taxon>Eukaryota</taxon>
        <taxon>Viridiplantae</taxon>
        <taxon>Streptophyta</taxon>
        <taxon>Embryophyta</taxon>
        <taxon>Bryophyta</taxon>
        <taxon>Bryophytina</taxon>
        <taxon>Bryopsida</taxon>
        <taxon>Funariidae</taxon>
        <taxon>Funariales</taxon>
        <taxon>Funariaceae</taxon>
        <taxon>Physcomitrium</taxon>
    </lineage>
</organism>
<feature type="transmembrane region" description="Helical" evidence="3">
    <location>
        <begin position="21"/>
        <end position="41"/>
    </location>
</feature>
<reference evidence="4" key="3">
    <citation type="submission" date="2020-12" db="UniProtKB">
        <authorList>
            <consortium name="EnsemblPlants"/>
        </authorList>
    </citation>
    <scope>IDENTIFICATION</scope>
</reference>
<dbReference type="Gramene" id="Pp3c11_19430V3.2">
    <property type="protein sequence ID" value="Pp3c11_19430V3.2"/>
    <property type="gene ID" value="Pp3c11_19430"/>
</dbReference>
<dbReference type="InParanoid" id="A9SV64"/>
<feature type="coiled-coil region" evidence="1">
    <location>
        <begin position="261"/>
        <end position="358"/>
    </location>
</feature>
<feature type="compositionally biased region" description="Polar residues" evidence="2">
    <location>
        <begin position="687"/>
        <end position="700"/>
    </location>
</feature>
<keyword evidence="3" id="KW-0472">Membrane</keyword>
<dbReference type="EMBL" id="ABEU02000011">
    <property type="status" value="NOT_ANNOTATED_CDS"/>
    <property type="molecule type" value="Genomic_DNA"/>
</dbReference>